<organism evidence="2 3">
    <name type="scientific">Amycolatopsis acidiphila</name>
    <dbReference type="NCBI Taxonomy" id="715473"/>
    <lineage>
        <taxon>Bacteria</taxon>
        <taxon>Bacillati</taxon>
        <taxon>Actinomycetota</taxon>
        <taxon>Actinomycetes</taxon>
        <taxon>Pseudonocardiales</taxon>
        <taxon>Pseudonocardiaceae</taxon>
        <taxon>Amycolatopsis</taxon>
    </lineage>
</organism>
<evidence type="ECO:0000256" key="1">
    <source>
        <dbReference type="SAM" id="MobiDB-lite"/>
    </source>
</evidence>
<reference evidence="2 3" key="1">
    <citation type="submission" date="2019-07" db="EMBL/GenBank/DDBJ databases">
        <title>New species of Amycolatopsis and Streptomyces.</title>
        <authorList>
            <person name="Duangmal K."/>
            <person name="Teo W.F.A."/>
            <person name="Lipun K."/>
        </authorList>
    </citation>
    <scope>NUCLEOTIDE SEQUENCE [LARGE SCALE GENOMIC DNA]</scope>
    <source>
        <strain evidence="2 3">JCM 30562</strain>
    </source>
</reference>
<dbReference type="EMBL" id="VJZA01000166">
    <property type="protein sequence ID" value="TVT13449.1"/>
    <property type="molecule type" value="Genomic_DNA"/>
</dbReference>
<evidence type="ECO:0000313" key="3">
    <source>
        <dbReference type="Proteomes" id="UP000318578"/>
    </source>
</evidence>
<comment type="caution">
    <text evidence="2">The sequence shown here is derived from an EMBL/GenBank/DDBJ whole genome shotgun (WGS) entry which is preliminary data.</text>
</comment>
<keyword evidence="3" id="KW-1185">Reference proteome</keyword>
<proteinExistence type="predicted"/>
<dbReference type="RefSeq" id="WP_186383656.1">
    <property type="nucleotide sequence ID" value="NZ_VJZA01000166.1"/>
</dbReference>
<name>A0A557ZN48_9PSEU</name>
<gene>
    <name evidence="2" type="ORF">FNH06_39045</name>
</gene>
<protein>
    <submittedName>
        <fullName evidence="2">Uncharacterized protein</fullName>
    </submittedName>
</protein>
<accession>A0A557ZN48</accession>
<feature type="non-terminal residue" evidence="2">
    <location>
        <position position="64"/>
    </location>
</feature>
<feature type="region of interest" description="Disordered" evidence="1">
    <location>
        <begin position="43"/>
        <end position="64"/>
    </location>
</feature>
<sequence>MSAPVPWSYSALTDAVATPSDAGGSTAVGATVGSAGGGVSTGAGSVVTGGGSVVTGGGVTTGGG</sequence>
<dbReference type="Proteomes" id="UP000318578">
    <property type="component" value="Unassembled WGS sequence"/>
</dbReference>
<dbReference type="AlphaFoldDB" id="A0A557ZN48"/>
<evidence type="ECO:0000313" key="2">
    <source>
        <dbReference type="EMBL" id="TVT13449.1"/>
    </source>
</evidence>